<keyword evidence="2" id="KW-1185">Reference proteome</keyword>
<dbReference type="GO" id="GO:0003676">
    <property type="term" value="F:nucleic acid binding"/>
    <property type="evidence" value="ECO:0007669"/>
    <property type="project" value="InterPro"/>
</dbReference>
<dbReference type="Proteomes" id="UP000887013">
    <property type="component" value="Unassembled WGS sequence"/>
</dbReference>
<dbReference type="InterPro" id="IPR036397">
    <property type="entry name" value="RNaseH_sf"/>
</dbReference>
<comment type="caution">
    <text evidence="1">The sequence shown here is derived from an EMBL/GenBank/DDBJ whole genome shotgun (WGS) entry which is preliminary data.</text>
</comment>
<dbReference type="SUPFAM" id="SSF53098">
    <property type="entry name" value="Ribonuclease H-like"/>
    <property type="match status" value="1"/>
</dbReference>
<evidence type="ECO:0000313" key="2">
    <source>
        <dbReference type="Proteomes" id="UP000887013"/>
    </source>
</evidence>
<organism evidence="1 2">
    <name type="scientific">Nephila pilipes</name>
    <name type="common">Giant wood spider</name>
    <name type="synonym">Nephila maculata</name>
    <dbReference type="NCBI Taxonomy" id="299642"/>
    <lineage>
        <taxon>Eukaryota</taxon>
        <taxon>Metazoa</taxon>
        <taxon>Ecdysozoa</taxon>
        <taxon>Arthropoda</taxon>
        <taxon>Chelicerata</taxon>
        <taxon>Arachnida</taxon>
        <taxon>Araneae</taxon>
        <taxon>Araneomorphae</taxon>
        <taxon>Entelegynae</taxon>
        <taxon>Araneoidea</taxon>
        <taxon>Nephilidae</taxon>
        <taxon>Nephila</taxon>
    </lineage>
</organism>
<dbReference type="OrthoDB" id="775972at2759"/>
<dbReference type="Gene3D" id="3.30.420.10">
    <property type="entry name" value="Ribonuclease H-like superfamily/Ribonuclease H"/>
    <property type="match status" value="1"/>
</dbReference>
<accession>A0A8X6NCU5</accession>
<dbReference type="EMBL" id="BMAW01056700">
    <property type="protein sequence ID" value="GFT07273.1"/>
    <property type="molecule type" value="Genomic_DNA"/>
</dbReference>
<name>A0A8X6NCU5_NEPPI</name>
<evidence type="ECO:0000313" key="1">
    <source>
        <dbReference type="EMBL" id="GFT07273.1"/>
    </source>
</evidence>
<proteinExistence type="predicted"/>
<sequence length="108" mass="12466">MHFSCSNRSLKRFLQHCFLDSISCFGVPEVITTDRSNFESDLFPALTKFLGTHESRTITFRHMFNSLVGKMHRQLKLSIKSYATLSWFDVLPTILLGMHFCLTEDICA</sequence>
<gene>
    <name evidence="1" type="primary">pol_2873</name>
    <name evidence="1" type="ORF">NPIL_179201</name>
</gene>
<dbReference type="PANTHER" id="PTHR38681:SF1">
    <property type="entry name" value="RETROVIRUS-RELATED POL POLYPROTEIN FROM TRANSPOSON 412-LIKE PROTEIN"/>
    <property type="match status" value="1"/>
</dbReference>
<reference evidence="1" key="1">
    <citation type="submission" date="2020-08" db="EMBL/GenBank/DDBJ databases">
        <title>Multicomponent nature underlies the extraordinary mechanical properties of spider dragline silk.</title>
        <authorList>
            <person name="Kono N."/>
            <person name="Nakamura H."/>
            <person name="Mori M."/>
            <person name="Yoshida Y."/>
            <person name="Ohtoshi R."/>
            <person name="Malay A.D."/>
            <person name="Moran D.A.P."/>
            <person name="Tomita M."/>
            <person name="Numata K."/>
            <person name="Arakawa K."/>
        </authorList>
    </citation>
    <scope>NUCLEOTIDE SEQUENCE</scope>
</reference>
<dbReference type="PANTHER" id="PTHR38681">
    <property type="entry name" value="RETROVIRUS-RELATED POL POLYPROTEIN FROM TRANSPOSON 412-LIKE PROTEIN-RELATED"/>
    <property type="match status" value="1"/>
</dbReference>
<protein>
    <submittedName>
        <fullName evidence="1">Retrovirus-related Pol polyprotein from transposon 297</fullName>
    </submittedName>
</protein>
<dbReference type="AlphaFoldDB" id="A0A8X6NCU5"/>
<dbReference type="InterPro" id="IPR012337">
    <property type="entry name" value="RNaseH-like_sf"/>
</dbReference>